<dbReference type="EMBL" id="BEYU01000001">
    <property type="protein sequence ID" value="GBG23886.1"/>
    <property type="molecule type" value="Genomic_DNA"/>
</dbReference>
<dbReference type="InParanoid" id="A0A2R5FYQ0"/>
<comment type="caution">
    <text evidence="1">The sequence shown here is derived from an EMBL/GenBank/DDBJ whole genome shotgun (WGS) entry which is preliminary data.</text>
</comment>
<dbReference type="AlphaFoldDB" id="A0A2R5FYQ0"/>
<evidence type="ECO:0000313" key="2">
    <source>
        <dbReference type="Proteomes" id="UP000241890"/>
    </source>
</evidence>
<name>A0A2R5FYQ0_9STRA</name>
<dbReference type="Proteomes" id="UP000241890">
    <property type="component" value="Unassembled WGS sequence"/>
</dbReference>
<keyword evidence="2" id="KW-1185">Reference proteome</keyword>
<protein>
    <submittedName>
        <fullName evidence="1">Uncharacterized protein</fullName>
    </submittedName>
</protein>
<gene>
    <name evidence="1" type="ORF">FCC1311_001052</name>
</gene>
<organism evidence="1 2">
    <name type="scientific">Hondaea fermentalgiana</name>
    <dbReference type="NCBI Taxonomy" id="2315210"/>
    <lineage>
        <taxon>Eukaryota</taxon>
        <taxon>Sar</taxon>
        <taxon>Stramenopiles</taxon>
        <taxon>Bigyra</taxon>
        <taxon>Labyrinthulomycetes</taxon>
        <taxon>Thraustochytrida</taxon>
        <taxon>Thraustochytriidae</taxon>
        <taxon>Hondaea</taxon>
    </lineage>
</organism>
<evidence type="ECO:0000313" key="1">
    <source>
        <dbReference type="EMBL" id="GBG23886.1"/>
    </source>
</evidence>
<reference evidence="1 2" key="1">
    <citation type="submission" date="2017-12" db="EMBL/GenBank/DDBJ databases">
        <title>Sequencing, de novo assembly and annotation of complete genome of a new Thraustochytrid species, strain FCC1311.</title>
        <authorList>
            <person name="Sedici K."/>
            <person name="Godart F."/>
            <person name="Aiese Cigliano R."/>
            <person name="Sanseverino W."/>
            <person name="Barakat M."/>
            <person name="Ortet P."/>
            <person name="Marechal E."/>
            <person name="Cagnac O."/>
            <person name="Amato A."/>
        </authorList>
    </citation>
    <scope>NUCLEOTIDE SEQUENCE [LARGE SCALE GENOMIC DNA]</scope>
</reference>
<accession>A0A2R5FYQ0</accession>
<proteinExistence type="predicted"/>
<sequence length="140" mass="15541">MWVVAMFLAQEEKSRRVITCTTFSILLVAVFLDSAHPTLQSTQAIGIAYAIGFAALPISWRMFGVLDEDAAEVDSTSCVTFTDMRLFSFVSFMVKNLFNKIRSPDSKVLLKAGLEVREASLADIHTLWTAAHHKARSSIL</sequence>